<dbReference type="KEGG" id="epi:Q3V30_20755"/>
<name>A0AA50DJ70_9GAMM</name>
<evidence type="ECO:0000313" key="2">
    <source>
        <dbReference type="Proteomes" id="UP001228139"/>
    </source>
</evidence>
<dbReference type="RefSeq" id="WP_306209041.1">
    <property type="nucleotide sequence ID" value="NZ_CP132353.1"/>
</dbReference>
<evidence type="ECO:0000313" key="1">
    <source>
        <dbReference type="EMBL" id="WLS78820.1"/>
    </source>
</evidence>
<proteinExistence type="predicted"/>
<gene>
    <name evidence="1" type="ORF">Q3V30_20755</name>
</gene>
<dbReference type="EMBL" id="CP132353">
    <property type="protein sequence ID" value="WLS78820.1"/>
    <property type="molecule type" value="Genomic_DNA"/>
</dbReference>
<dbReference type="AlphaFoldDB" id="A0AA50DJ70"/>
<accession>A0AA50DJ70</accession>
<sequence>MKCNNGTSWTPFEIEQFKSLANSLPLREVAALLNRSFSSVRAMSYRLQLGKRSVKSWSAFDEGELRGYAGLYSAEEIACKLGRSVYSIKGKAKQLGIQLYQVGERHHCAIHSDEDVTLCRQLYDAGVTPKVIAEKMEISHGTVNNFIFRHRLTANDQAWRKFK</sequence>
<protein>
    <submittedName>
        <fullName evidence="1">Uncharacterized protein</fullName>
    </submittedName>
</protein>
<reference evidence="1 2" key="1">
    <citation type="submission" date="2023-07" db="EMBL/GenBank/DDBJ databases">
        <title>Pathogenic bacteria of pear tree diseases.</title>
        <authorList>
            <person name="Zhang Z."/>
            <person name="He L."/>
            <person name="Huang R."/>
        </authorList>
    </citation>
    <scope>NUCLEOTIDE SEQUENCE [LARGE SCALE GENOMIC DNA]</scope>
    <source>
        <strain evidence="1 2">DE2</strain>
    </source>
</reference>
<organism evidence="1 2">
    <name type="scientific">Erwinia pyri</name>
    <dbReference type="NCBI Taxonomy" id="3062598"/>
    <lineage>
        <taxon>Bacteria</taxon>
        <taxon>Pseudomonadati</taxon>
        <taxon>Pseudomonadota</taxon>
        <taxon>Gammaproteobacteria</taxon>
        <taxon>Enterobacterales</taxon>
        <taxon>Erwiniaceae</taxon>
        <taxon>Erwinia</taxon>
    </lineage>
</organism>
<dbReference type="Proteomes" id="UP001228139">
    <property type="component" value="Chromosome"/>
</dbReference>
<keyword evidence="2" id="KW-1185">Reference proteome</keyword>